<keyword evidence="5 6" id="KW-0472">Membrane</keyword>
<comment type="subcellular location">
    <subcellularLocation>
        <location evidence="1">Cell membrane</location>
        <topology evidence="1">Multi-pass membrane protein</topology>
    </subcellularLocation>
</comment>
<feature type="transmembrane region" description="Helical" evidence="6">
    <location>
        <begin position="342"/>
        <end position="360"/>
    </location>
</feature>
<dbReference type="InterPro" id="IPR050833">
    <property type="entry name" value="Poly_Biosynth_Transport"/>
</dbReference>
<name>A0A173Z5Y4_9FIRM</name>
<feature type="transmembrane region" description="Helical" evidence="6">
    <location>
        <begin position="165"/>
        <end position="182"/>
    </location>
</feature>
<sequence>MKIERTKNASRNIVFGTLLKLYQVIGPFLMRTAMIYLMGVQYLGLNSLFTSILQVLNLAELGVGSAMIYSMYKPIADDNKTMICALMKLYRTYYRVIGLVIALVGGFLTPFIPRLISGEVPNGINIYVLYLLNLGATVLSYWLFAYKNSILQAFQRTDIVSKVSLFTITVQYGLQLLILVVFKNYYLYVLVMLITQALTNIITAIVADRMYPEYKPQGNVDKKQIKRINQRIKDLFTSKIGSVIYDSADTIVISSFLGLTVLAVYQNYFYILNAITGFITIIFNSCTAGIGNSLVVETKEKNFKDLKKFSFIICWIAGICTVCLLCLYQPFMELWVGKELMLSFYAVICFSIYFFIRQLNGLLNLYKDASGMWHEDRYRPLIAALTNLILNIILVRIIGIYGILLSTVIAVLIVGIPWLLHNLFTYVFERDCLALYLKKIVGYVVVITISCVVTYYICSQIVLPIILNLVVRAIICCILPNFIYYMVYHNCDEFQQAVMLLKKLKK</sequence>
<feature type="transmembrane region" description="Helical" evidence="6">
    <location>
        <begin position="93"/>
        <end position="112"/>
    </location>
</feature>
<evidence type="ECO:0000256" key="1">
    <source>
        <dbReference type="ARBA" id="ARBA00004651"/>
    </source>
</evidence>
<evidence type="ECO:0000256" key="4">
    <source>
        <dbReference type="ARBA" id="ARBA00022989"/>
    </source>
</evidence>
<evidence type="ECO:0000256" key="3">
    <source>
        <dbReference type="ARBA" id="ARBA00022692"/>
    </source>
</evidence>
<accession>A0A173Z5Y4</accession>
<dbReference type="Proteomes" id="UP000095447">
    <property type="component" value="Unassembled WGS sequence"/>
</dbReference>
<dbReference type="RefSeq" id="WP_055052961.1">
    <property type="nucleotide sequence ID" value="NZ_CYZA01000004.1"/>
</dbReference>
<dbReference type="PANTHER" id="PTHR30250">
    <property type="entry name" value="PST FAMILY PREDICTED COLANIC ACID TRANSPORTER"/>
    <property type="match status" value="1"/>
</dbReference>
<feature type="transmembrane region" description="Helical" evidence="6">
    <location>
        <begin position="440"/>
        <end position="463"/>
    </location>
</feature>
<proteinExistence type="predicted"/>
<dbReference type="AlphaFoldDB" id="A0A173Z5Y4"/>
<keyword evidence="2" id="KW-1003">Cell membrane</keyword>
<feature type="transmembrane region" description="Helical" evidence="6">
    <location>
        <begin position="271"/>
        <end position="297"/>
    </location>
</feature>
<feature type="transmembrane region" description="Helical" evidence="6">
    <location>
        <begin position="409"/>
        <end position="428"/>
    </location>
</feature>
<dbReference type="GO" id="GO:0005886">
    <property type="term" value="C:plasma membrane"/>
    <property type="evidence" value="ECO:0007669"/>
    <property type="project" value="UniProtKB-SubCell"/>
</dbReference>
<keyword evidence="3 6" id="KW-0812">Transmembrane</keyword>
<feature type="transmembrane region" description="Helical" evidence="6">
    <location>
        <begin position="309"/>
        <end position="330"/>
    </location>
</feature>
<evidence type="ECO:0000313" key="7">
    <source>
        <dbReference type="EMBL" id="CUN70598.1"/>
    </source>
</evidence>
<dbReference type="EMBL" id="CYZA01000004">
    <property type="protein sequence ID" value="CUN70598.1"/>
    <property type="molecule type" value="Genomic_DNA"/>
</dbReference>
<evidence type="ECO:0000313" key="8">
    <source>
        <dbReference type="Proteomes" id="UP000095447"/>
    </source>
</evidence>
<feature type="transmembrane region" description="Helical" evidence="6">
    <location>
        <begin position="21"/>
        <end position="42"/>
    </location>
</feature>
<feature type="transmembrane region" description="Helical" evidence="6">
    <location>
        <begin position="48"/>
        <end position="72"/>
    </location>
</feature>
<feature type="transmembrane region" description="Helical" evidence="6">
    <location>
        <begin position="124"/>
        <end position="144"/>
    </location>
</feature>
<feature type="transmembrane region" description="Helical" evidence="6">
    <location>
        <begin position="469"/>
        <end position="487"/>
    </location>
</feature>
<reference evidence="7 8" key="1">
    <citation type="submission" date="2015-09" db="EMBL/GenBank/DDBJ databases">
        <authorList>
            <consortium name="Pathogen Informatics"/>
        </authorList>
    </citation>
    <scope>NUCLEOTIDE SEQUENCE [LARGE SCALE GENOMIC DNA]</scope>
    <source>
        <strain evidence="7 8">2789STDY5608838</strain>
    </source>
</reference>
<dbReference type="PANTHER" id="PTHR30250:SF26">
    <property type="entry name" value="PSMA PROTEIN"/>
    <property type="match status" value="1"/>
</dbReference>
<feature type="transmembrane region" description="Helical" evidence="6">
    <location>
        <begin position="188"/>
        <end position="207"/>
    </location>
</feature>
<feature type="transmembrane region" description="Helical" evidence="6">
    <location>
        <begin position="243"/>
        <end position="265"/>
    </location>
</feature>
<evidence type="ECO:0000256" key="6">
    <source>
        <dbReference type="SAM" id="Phobius"/>
    </source>
</evidence>
<evidence type="ECO:0000256" key="2">
    <source>
        <dbReference type="ARBA" id="ARBA00022475"/>
    </source>
</evidence>
<protein>
    <submittedName>
        <fullName evidence="7">Polysaccharide biosynthesis protein</fullName>
    </submittedName>
</protein>
<gene>
    <name evidence="7" type="ORF">ERS852395_01103</name>
</gene>
<keyword evidence="4 6" id="KW-1133">Transmembrane helix</keyword>
<evidence type="ECO:0000256" key="5">
    <source>
        <dbReference type="ARBA" id="ARBA00023136"/>
    </source>
</evidence>
<organism evidence="7 8">
    <name type="scientific">Blautia obeum</name>
    <dbReference type="NCBI Taxonomy" id="40520"/>
    <lineage>
        <taxon>Bacteria</taxon>
        <taxon>Bacillati</taxon>
        <taxon>Bacillota</taxon>
        <taxon>Clostridia</taxon>
        <taxon>Lachnospirales</taxon>
        <taxon>Lachnospiraceae</taxon>
        <taxon>Blautia</taxon>
    </lineage>
</organism>